<dbReference type="InterPro" id="IPR009057">
    <property type="entry name" value="Homeodomain-like_sf"/>
</dbReference>
<sequence>MGPMPGARLTREEREHIAAGLADGLDYAEIARRLGRPTSTVSREVGRNLRQGTYRAADAHRARRPARSLSPRPAVAGAAGVAAFDDRFAALMVETGLNRMAARVLTAIVTTDAGALTAAELVARLNVSPASVSKSIAYLEAMDIVRRERPAGRRERYVIDDDVWLRTWLTSAQAHAKWAAAARDGADLYGATTPAGVRLERMARFFDTLSRDMAADYDPAVADDMLTVLAALVHAAAPRTAAELAAALDWPAARVEAALSLAADRPDFADPVAPHPLPGGRYLAVAGTNRLTAEQRAALR</sequence>
<comment type="caution">
    <text evidence="3">The sequence shown here is derived from an EMBL/GenBank/DDBJ whole genome shotgun (WGS) entry which is preliminary data.</text>
</comment>
<accession>A0A9W6NJT8</accession>
<reference evidence="3" key="2">
    <citation type="submission" date="2023-01" db="EMBL/GenBank/DDBJ databases">
        <authorList>
            <person name="Sun Q."/>
            <person name="Evtushenko L."/>
        </authorList>
    </citation>
    <scope>NUCLEOTIDE SEQUENCE</scope>
    <source>
        <strain evidence="3">VKM Ac-1321</strain>
    </source>
</reference>
<dbReference type="Gene3D" id="1.10.10.10">
    <property type="entry name" value="Winged helix-like DNA-binding domain superfamily/Winged helix DNA-binding domain"/>
    <property type="match status" value="2"/>
</dbReference>
<dbReference type="CDD" id="cd00090">
    <property type="entry name" value="HTH_ARSR"/>
    <property type="match status" value="1"/>
</dbReference>
<dbReference type="GO" id="GO:0032196">
    <property type="term" value="P:transposition"/>
    <property type="evidence" value="ECO:0007669"/>
    <property type="project" value="TreeGrafter"/>
</dbReference>
<evidence type="ECO:0000313" key="4">
    <source>
        <dbReference type="Proteomes" id="UP001143480"/>
    </source>
</evidence>
<dbReference type="GO" id="GO:0003700">
    <property type="term" value="F:DNA-binding transcription factor activity"/>
    <property type="evidence" value="ECO:0007669"/>
    <property type="project" value="InterPro"/>
</dbReference>
<dbReference type="InterPro" id="IPR036390">
    <property type="entry name" value="WH_DNA-bd_sf"/>
</dbReference>
<dbReference type="InterPro" id="IPR036388">
    <property type="entry name" value="WH-like_DNA-bd_sf"/>
</dbReference>
<dbReference type="SUPFAM" id="SSF46785">
    <property type="entry name" value="Winged helix' DNA-binding domain"/>
    <property type="match status" value="1"/>
</dbReference>
<reference evidence="3" key="1">
    <citation type="journal article" date="2014" name="Int. J. Syst. Evol. Microbiol.">
        <title>Complete genome sequence of Corynebacterium casei LMG S-19264T (=DSM 44701T), isolated from a smear-ripened cheese.</title>
        <authorList>
            <consortium name="US DOE Joint Genome Institute (JGI-PGF)"/>
            <person name="Walter F."/>
            <person name="Albersmeier A."/>
            <person name="Kalinowski J."/>
            <person name="Ruckert C."/>
        </authorList>
    </citation>
    <scope>NUCLEOTIDE SEQUENCE</scope>
    <source>
        <strain evidence="3">VKM Ac-1321</strain>
    </source>
</reference>
<gene>
    <name evidence="3" type="ORF">GCM10017581_011510</name>
</gene>
<dbReference type="Pfam" id="PF12802">
    <property type="entry name" value="MarR_2"/>
    <property type="match status" value="1"/>
</dbReference>
<dbReference type="PANTHER" id="PTHR10948">
    <property type="entry name" value="TRANSPOSASE"/>
    <property type="match status" value="1"/>
</dbReference>
<feature type="domain" description="Transposase IS30-like HTH" evidence="2">
    <location>
        <begin position="8"/>
        <end position="48"/>
    </location>
</feature>
<dbReference type="EMBL" id="BSFP01000004">
    <property type="protein sequence ID" value="GLK99410.1"/>
    <property type="molecule type" value="Genomic_DNA"/>
</dbReference>
<dbReference type="Proteomes" id="UP001143480">
    <property type="component" value="Unassembled WGS sequence"/>
</dbReference>
<keyword evidence="4" id="KW-1185">Reference proteome</keyword>
<dbReference type="Pfam" id="PF13936">
    <property type="entry name" value="HTH_38"/>
    <property type="match status" value="1"/>
</dbReference>
<dbReference type="InterPro" id="IPR011991">
    <property type="entry name" value="ArsR-like_HTH"/>
</dbReference>
<dbReference type="InterPro" id="IPR025246">
    <property type="entry name" value="IS30-like_HTH"/>
</dbReference>
<evidence type="ECO:0008006" key="5">
    <source>
        <dbReference type="Google" id="ProtNLM"/>
    </source>
</evidence>
<proteinExistence type="predicted"/>
<dbReference type="AlphaFoldDB" id="A0A9W6NJT8"/>
<feature type="domain" description="HTH marR-type" evidence="1">
    <location>
        <begin position="96"/>
        <end position="154"/>
    </location>
</feature>
<name>A0A9W6NJT8_9ACTN</name>
<dbReference type="PANTHER" id="PTHR10948:SF23">
    <property type="entry name" value="TRANSPOSASE INSI FOR INSERTION SEQUENCE ELEMENT IS30A-RELATED"/>
    <property type="match status" value="1"/>
</dbReference>
<protein>
    <recommendedName>
        <fullName evidence="5">MarR family protein</fullName>
    </recommendedName>
</protein>
<evidence type="ECO:0000259" key="2">
    <source>
        <dbReference type="Pfam" id="PF13936"/>
    </source>
</evidence>
<dbReference type="GO" id="GO:0005829">
    <property type="term" value="C:cytosol"/>
    <property type="evidence" value="ECO:0007669"/>
    <property type="project" value="TreeGrafter"/>
</dbReference>
<evidence type="ECO:0000259" key="1">
    <source>
        <dbReference type="Pfam" id="PF12802"/>
    </source>
</evidence>
<organism evidence="3 4">
    <name type="scientific">Dactylosporangium matsuzakiense</name>
    <dbReference type="NCBI Taxonomy" id="53360"/>
    <lineage>
        <taxon>Bacteria</taxon>
        <taxon>Bacillati</taxon>
        <taxon>Actinomycetota</taxon>
        <taxon>Actinomycetes</taxon>
        <taxon>Micromonosporales</taxon>
        <taxon>Micromonosporaceae</taxon>
        <taxon>Dactylosporangium</taxon>
    </lineage>
</organism>
<dbReference type="InterPro" id="IPR000835">
    <property type="entry name" value="HTH_MarR-typ"/>
</dbReference>
<dbReference type="SUPFAM" id="SSF46689">
    <property type="entry name" value="Homeodomain-like"/>
    <property type="match status" value="1"/>
</dbReference>
<evidence type="ECO:0000313" key="3">
    <source>
        <dbReference type="EMBL" id="GLK99410.1"/>
    </source>
</evidence>
<dbReference type="GO" id="GO:0004803">
    <property type="term" value="F:transposase activity"/>
    <property type="evidence" value="ECO:0007669"/>
    <property type="project" value="TreeGrafter"/>
</dbReference>
<dbReference type="InterPro" id="IPR051917">
    <property type="entry name" value="Transposase-Integrase"/>
</dbReference>